<reference evidence="1 2" key="1">
    <citation type="submission" date="2024-07" db="EMBL/GenBank/DDBJ databases">
        <title>Section-level genome sequencing and comparative genomics of Aspergillus sections Usti and Cavernicolus.</title>
        <authorList>
            <consortium name="Lawrence Berkeley National Laboratory"/>
            <person name="Nybo J.L."/>
            <person name="Vesth T.C."/>
            <person name="Theobald S."/>
            <person name="Frisvad J.C."/>
            <person name="Larsen T.O."/>
            <person name="Kjaerboelling I."/>
            <person name="Rothschild-Mancinelli K."/>
            <person name="Lyhne E.K."/>
            <person name="Kogle M.E."/>
            <person name="Barry K."/>
            <person name="Clum A."/>
            <person name="Na H."/>
            <person name="Ledsgaard L."/>
            <person name="Lin J."/>
            <person name="Lipzen A."/>
            <person name="Kuo A."/>
            <person name="Riley R."/>
            <person name="Mondo S."/>
            <person name="Labutti K."/>
            <person name="Haridas S."/>
            <person name="Pangalinan J."/>
            <person name="Salamov A.A."/>
            <person name="Simmons B.A."/>
            <person name="Magnuson J.K."/>
            <person name="Chen J."/>
            <person name="Drula E."/>
            <person name="Henrissat B."/>
            <person name="Wiebenga A."/>
            <person name="Lubbers R.J."/>
            <person name="Gomes A.C."/>
            <person name="Makela M.R."/>
            <person name="Stajich J."/>
            <person name="Grigoriev I.V."/>
            <person name="Mortensen U.H."/>
            <person name="De Vries R.P."/>
            <person name="Baker S.E."/>
            <person name="Andersen M.R."/>
        </authorList>
    </citation>
    <scope>NUCLEOTIDE SEQUENCE [LARGE SCALE GENOMIC DNA]</scope>
    <source>
        <strain evidence="1 2">CBS 588.65</strain>
    </source>
</reference>
<evidence type="ECO:0008006" key="3">
    <source>
        <dbReference type="Google" id="ProtNLM"/>
    </source>
</evidence>
<name>A0ABR4HET3_9EURO</name>
<dbReference type="Proteomes" id="UP001610334">
    <property type="component" value="Unassembled WGS sequence"/>
</dbReference>
<evidence type="ECO:0000313" key="2">
    <source>
        <dbReference type="Proteomes" id="UP001610334"/>
    </source>
</evidence>
<sequence>MPYVLTMQIGPCKAPIVSLCFFMSLCSKSLMSSDIVEETRKVSFREWITSTSQRMKDQHNFPYIKHCGDALVSPLHSTH</sequence>
<organism evidence="1 2">
    <name type="scientific">Aspergillus granulosus</name>
    <dbReference type="NCBI Taxonomy" id="176169"/>
    <lineage>
        <taxon>Eukaryota</taxon>
        <taxon>Fungi</taxon>
        <taxon>Dikarya</taxon>
        <taxon>Ascomycota</taxon>
        <taxon>Pezizomycotina</taxon>
        <taxon>Eurotiomycetes</taxon>
        <taxon>Eurotiomycetidae</taxon>
        <taxon>Eurotiales</taxon>
        <taxon>Aspergillaceae</taxon>
        <taxon>Aspergillus</taxon>
        <taxon>Aspergillus subgen. Nidulantes</taxon>
    </lineage>
</organism>
<accession>A0ABR4HET3</accession>
<comment type="caution">
    <text evidence="1">The sequence shown here is derived from an EMBL/GenBank/DDBJ whole genome shotgun (WGS) entry which is preliminary data.</text>
</comment>
<keyword evidence="2" id="KW-1185">Reference proteome</keyword>
<proteinExistence type="predicted"/>
<gene>
    <name evidence="1" type="ORF">BJX63DRAFT_393279</name>
</gene>
<evidence type="ECO:0000313" key="1">
    <source>
        <dbReference type="EMBL" id="KAL2813994.1"/>
    </source>
</evidence>
<protein>
    <recommendedName>
        <fullName evidence="3">Secreted protein</fullName>
    </recommendedName>
</protein>
<dbReference type="EMBL" id="JBFXLT010000036">
    <property type="protein sequence ID" value="KAL2813994.1"/>
    <property type="molecule type" value="Genomic_DNA"/>
</dbReference>